<reference evidence="1" key="1">
    <citation type="submission" date="2021-05" db="EMBL/GenBank/DDBJ databases">
        <authorList>
            <person name="Alioto T."/>
            <person name="Alioto T."/>
            <person name="Gomez Garrido J."/>
        </authorList>
    </citation>
    <scope>NUCLEOTIDE SEQUENCE</scope>
</reference>
<accession>A0A8D9AAI0</accession>
<sequence length="114" mass="13488">MKLQYFEFRPIKSCHRLVECSSIQWQCWALESQNCPSWNCEYELYLICEQTSLDLFGVGVFIKSFEFSQPYALSFLSSSEFVPPKFEISGYTIYLQFVQVVYTNEMVVFGIIRR</sequence>
<dbReference type="EMBL" id="HBUF01559745">
    <property type="protein sequence ID" value="CAG6761761.1"/>
    <property type="molecule type" value="Transcribed_RNA"/>
</dbReference>
<organism evidence="1">
    <name type="scientific">Cacopsylla melanoneura</name>
    <dbReference type="NCBI Taxonomy" id="428564"/>
    <lineage>
        <taxon>Eukaryota</taxon>
        <taxon>Metazoa</taxon>
        <taxon>Ecdysozoa</taxon>
        <taxon>Arthropoda</taxon>
        <taxon>Hexapoda</taxon>
        <taxon>Insecta</taxon>
        <taxon>Pterygota</taxon>
        <taxon>Neoptera</taxon>
        <taxon>Paraneoptera</taxon>
        <taxon>Hemiptera</taxon>
        <taxon>Sternorrhyncha</taxon>
        <taxon>Psylloidea</taxon>
        <taxon>Psyllidae</taxon>
        <taxon>Psyllinae</taxon>
        <taxon>Cacopsylla</taxon>
    </lineage>
</organism>
<dbReference type="AlphaFoldDB" id="A0A8D9AAI0"/>
<proteinExistence type="predicted"/>
<evidence type="ECO:0000313" key="1">
    <source>
        <dbReference type="EMBL" id="CAG6761761.1"/>
    </source>
</evidence>
<name>A0A8D9AAI0_9HEMI</name>
<protein>
    <submittedName>
        <fullName evidence="1">Uncharacterized protein</fullName>
    </submittedName>
</protein>